<evidence type="ECO:0000256" key="1">
    <source>
        <dbReference type="ARBA" id="ARBA00004141"/>
    </source>
</evidence>
<evidence type="ECO:0000256" key="6">
    <source>
        <dbReference type="ARBA" id="ARBA00023136"/>
    </source>
</evidence>
<protein>
    <submittedName>
        <fullName evidence="10">Amino acid permease</fullName>
    </submittedName>
</protein>
<dbReference type="RefSeq" id="WP_241512872.1">
    <property type="nucleotide sequence ID" value="NZ_JAFEJT020000004.1"/>
</dbReference>
<evidence type="ECO:0000313" key="11">
    <source>
        <dbReference type="Proteomes" id="UP000710815"/>
    </source>
</evidence>
<accession>A0ABS9VSH7</accession>
<feature type="transmembrane region" description="Helical" evidence="8">
    <location>
        <begin position="430"/>
        <end position="448"/>
    </location>
</feature>
<dbReference type="PANTHER" id="PTHR43495:SF1">
    <property type="entry name" value="L-ASPARAGINE PERMEASE"/>
    <property type="match status" value="1"/>
</dbReference>
<organism evidence="10 11">
    <name type="scientific">Bifidobacterium amazonense</name>
    <dbReference type="NCBI Taxonomy" id="2809027"/>
    <lineage>
        <taxon>Bacteria</taxon>
        <taxon>Bacillati</taxon>
        <taxon>Actinomycetota</taxon>
        <taxon>Actinomycetes</taxon>
        <taxon>Bifidobacteriales</taxon>
        <taxon>Bifidobacteriaceae</taxon>
        <taxon>Bifidobacterium</taxon>
    </lineage>
</organism>
<sequence length="496" mass="52196">MTAYTRTATTPAMRQRATRQEDDNEGLERGLHARHVMMLAVGGSIGVGLFMGTGTGIALAGPSLILAYACVGLIIFLVMRSLGELLMYRVVPGGFADYAREFLGPAFGFVTSWGYWITWSLIGMSELTVVAQITHGWLPNVPQWAIVGVSLAALVLLNLAKVGVFGEAEFWFASIKVAAIIVVVALGVVVCVTHAGAAGADAGLANLFAVSAPSGASGFFPYGLWGFLMGLKVAVFSYQGSELIGMSAAEAEDAEHVLPRAINAVPARILLFYVCSLAAMMSVVPWTGFSADRSPFIQTLDAIGVPVASTVMGAVVITSALSSCSSGALYSNARLLMRMAHNGIAPRAFASVSGSHVPANGVFASAAMMVLGVVLNAIVPERVFSYLMSICTIAALWTWGVIIVCGMVYRRRVACGEAKESSFPMPHATAASVLCLAFFAMVVVIMAFDPDSRMALAGIPLWGVVLMAGYRIHLARGAKRGADMMETSDNVAAEIE</sequence>
<dbReference type="Gene3D" id="1.20.1740.10">
    <property type="entry name" value="Amino acid/polyamine transporter I"/>
    <property type="match status" value="1"/>
</dbReference>
<evidence type="ECO:0000313" key="10">
    <source>
        <dbReference type="EMBL" id="MCH9275040.1"/>
    </source>
</evidence>
<feature type="transmembrane region" description="Helical" evidence="8">
    <location>
        <begin position="102"/>
        <end position="124"/>
    </location>
</feature>
<feature type="transmembrane region" description="Helical" evidence="8">
    <location>
        <begin position="219"/>
        <end position="238"/>
    </location>
</feature>
<proteinExistence type="predicted"/>
<keyword evidence="11" id="KW-1185">Reference proteome</keyword>
<feature type="domain" description="Amino acid permease/ SLC12A" evidence="9">
    <location>
        <begin position="35"/>
        <end position="454"/>
    </location>
</feature>
<evidence type="ECO:0000256" key="4">
    <source>
        <dbReference type="ARBA" id="ARBA00022970"/>
    </source>
</evidence>
<dbReference type="Proteomes" id="UP000710815">
    <property type="component" value="Unassembled WGS sequence"/>
</dbReference>
<reference evidence="10 11" key="2">
    <citation type="journal article" date="2021" name="Syst. Appl. Microbiol.">
        <title>Phylogenetic classification of ten novel species belonging to the genus Bifidobacterium comprising B. phasiani sp. nov., B. pongonis sp. nov., B. saguinibicoloris sp. nov., B. colobi sp. nov., B. simiiventris sp. nov., B. santillanense sp. nov., B. miconis sp. nov., B. amazonense sp. nov., B. pluvialisilvae sp. nov., and B. miconisargentati sp. nov.</title>
        <authorList>
            <person name="Lugli G.A."/>
            <person name="Calvete-Torre I."/>
            <person name="Alessandri G."/>
            <person name="Milani C."/>
            <person name="Turroni F."/>
            <person name="Laiolo P."/>
            <person name="Ossiprandi M.C."/>
            <person name="Margolles A."/>
            <person name="Ruiz L."/>
            <person name="Ventura M."/>
        </authorList>
    </citation>
    <scope>NUCLEOTIDE SEQUENCE [LARGE SCALE GENOMIC DNA]</scope>
    <source>
        <strain evidence="10 11">MA1</strain>
    </source>
</reference>
<dbReference type="PANTHER" id="PTHR43495">
    <property type="entry name" value="GABA PERMEASE"/>
    <property type="match status" value="1"/>
</dbReference>
<feature type="transmembrane region" description="Helical" evidence="8">
    <location>
        <begin position="307"/>
        <end position="330"/>
    </location>
</feature>
<feature type="transmembrane region" description="Helical" evidence="8">
    <location>
        <begin position="65"/>
        <end position="82"/>
    </location>
</feature>
<feature type="compositionally biased region" description="Polar residues" evidence="7">
    <location>
        <begin position="1"/>
        <end position="12"/>
    </location>
</feature>
<keyword evidence="4" id="KW-0029">Amino-acid transport</keyword>
<keyword evidence="3 8" id="KW-0812">Transmembrane</keyword>
<evidence type="ECO:0000256" key="3">
    <source>
        <dbReference type="ARBA" id="ARBA00022692"/>
    </source>
</evidence>
<evidence type="ECO:0000256" key="7">
    <source>
        <dbReference type="SAM" id="MobiDB-lite"/>
    </source>
</evidence>
<feature type="transmembrane region" description="Helical" evidence="8">
    <location>
        <begin position="357"/>
        <end position="378"/>
    </location>
</feature>
<evidence type="ECO:0000256" key="8">
    <source>
        <dbReference type="SAM" id="Phobius"/>
    </source>
</evidence>
<dbReference type="Pfam" id="PF00324">
    <property type="entry name" value="AA_permease"/>
    <property type="match status" value="1"/>
</dbReference>
<keyword evidence="2" id="KW-0813">Transport</keyword>
<dbReference type="EMBL" id="JAFEJT020000004">
    <property type="protein sequence ID" value="MCH9275040.1"/>
    <property type="molecule type" value="Genomic_DNA"/>
</dbReference>
<feature type="transmembrane region" description="Helical" evidence="8">
    <location>
        <begin position="36"/>
        <end position="59"/>
    </location>
</feature>
<feature type="transmembrane region" description="Helical" evidence="8">
    <location>
        <begin position="454"/>
        <end position="474"/>
    </location>
</feature>
<feature type="transmembrane region" description="Helical" evidence="8">
    <location>
        <begin position="384"/>
        <end position="409"/>
    </location>
</feature>
<evidence type="ECO:0000256" key="2">
    <source>
        <dbReference type="ARBA" id="ARBA00022448"/>
    </source>
</evidence>
<feature type="transmembrane region" description="Helical" evidence="8">
    <location>
        <begin position="177"/>
        <end position="199"/>
    </location>
</feature>
<reference evidence="10 11" key="1">
    <citation type="journal article" date="2021" name="Environ. Microbiol.">
        <title>Genetic insights into the dark matter of the mammalian gut microbiota through targeted genome reconstruction.</title>
        <authorList>
            <person name="Lugli G.A."/>
            <person name="Alessandri G."/>
            <person name="Milani C."/>
            <person name="Viappiani A."/>
            <person name="Fontana F."/>
            <person name="Tarracchini C."/>
            <person name="Mancabelli L."/>
            <person name="Argentini C."/>
            <person name="Ruiz L."/>
            <person name="Margolles A."/>
            <person name="van Sinderen D."/>
            <person name="Turroni F."/>
            <person name="Ventura M."/>
        </authorList>
    </citation>
    <scope>NUCLEOTIDE SEQUENCE [LARGE SCALE GENOMIC DNA]</scope>
    <source>
        <strain evidence="10 11">MA1</strain>
    </source>
</reference>
<comment type="caution">
    <text evidence="10">The sequence shown here is derived from an EMBL/GenBank/DDBJ whole genome shotgun (WGS) entry which is preliminary data.</text>
</comment>
<gene>
    <name evidence="10" type="ORF">JS533_001920</name>
</gene>
<dbReference type="PIRSF" id="PIRSF006060">
    <property type="entry name" value="AA_transporter"/>
    <property type="match status" value="1"/>
</dbReference>
<evidence type="ECO:0000256" key="5">
    <source>
        <dbReference type="ARBA" id="ARBA00022989"/>
    </source>
</evidence>
<dbReference type="InterPro" id="IPR004841">
    <property type="entry name" value="AA-permease/SLC12A_dom"/>
</dbReference>
<comment type="subcellular location">
    <subcellularLocation>
        <location evidence="1">Membrane</location>
        <topology evidence="1">Multi-pass membrane protein</topology>
    </subcellularLocation>
</comment>
<feature type="transmembrane region" description="Helical" evidence="8">
    <location>
        <begin position="144"/>
        <end position="165"/>
    </location>
</feature>
<keyword evidence="5 8" id="KW-1133">Transmembrane helix</keyword>
<keyword evidence="6 8" id="KW-0472">Membrane</keyword>
<name>A0ABS9VSH7_9BIFI</name>
<feature type="region of interest" description="Disordered" evidence="7">
    <location>
        <begin position="1"/>
        <end position="26"/>
    </location>
</feature>
<feature type="transmembrane region" description="Helical" evidence="8">
    <location>
        <begin position="269"/>
        <end position="287"/>
    </location>
</feature>
<evidence type="ECO:0000259" key="9">
    <source>
        <dbReference type="Pfam" id="PF00324"/>
    </source>
</evidence>